<protein>
    <submittedName>
        <fullName evidence="2">Uncharacterized protein</fullName>
    </submittedName>
</protein>
<evidence type="ECO:0000313" key="2">
    <source>
        <dbReference type="EMBL" id="GAA4893812.1"/>
    </source>
</evidence>
<accession>A0ABP9F4G7</accession>
<evidence type="ECO:0000256" key="1">
    <source>
        <dbReference type="SAM" id="Phobius"/>
    </source>
</evidence>
<keyword evidence="1" id="KW-0812">Transmembrane</keyword>
<gene>
    <name evidence="2" type="ORF">GCM10023333_28720</name>
</gene>
<feature type="transmembrane region" description="Helical" evidence="1">
    <location>
        <begin position="74"/>
        <end position="91"/>
    </location>
</feature>
<keyword evidence="1" id="KW-0472">Membrane</keyword>
<dbReference type="Pfam" id="PF26373">
    <property type="entry name" value="MamC"/>
    <property type="match status" value="1"/>
</dbReference>
<dbReference type="EMBL" id="BAABJZ010000091">
    <property type="protein sequence ID" value="GAA4893812.1"/>
    <property type="molecule type" value="Genomic_DNA"/>
</dbReference>
<name>A0ABP9F4G7_9GAMM</name>
<keyword evidence="3" id="KW-1185">Reference proteome</keyword>
<comment type="caution">
    <text evidence="2">The sequence shown here is derived from an EMBL/GenBank/DDBJ whole genome shotgun (WGS) entry which is preliminary data.</text>
</comment>
<organism evidence="2 3">
    <name type="scientific">Ferrimonas pelagia</name>
    <dbReference type="NCBI Taxonomy" id="1177826"/>
    <lineage>
        <taxon>Bacteria</taxon>
        <taxon>Pseudomonadati</taxon>
        <taxon>Pseudomonadota</taxon>
        <taxon>Gammaproteobacteria</taxon>
        <taxon>Alteromonadales</taxon>
        <taxon>Ferrimonadaceae</taxon>
        <taxon>Ferrimonas</taxon>
    </lineage>
</organism>
<evidence type="ECO:0000313" key="3">
    <source>
        <dbReference type="Proteomes" id="UP001499988"/>
    </source>
</evidence>
<dbReference type="RefSeq" id="WP_345336122.1">
    <property type="nucleotide sequence ID" value="NZ_BAABJZ010000091.1"/>
</dbReference>
<keyword evidence="1" id="KW-1133">Transmembrane helix</keyword>
<dbReference type="InterPro" id="IPR058956">
    <property type="entry name" value="MamC"/>
</dbReference>
<sequence>MSNSRDQLSPANRALIAGTLLGGGTSALRHWQRYQQGEINAEQYRALLLRAAATTGLASGSATFIAQRMAGRPVLSFATLIAAGAAGTYLYQDLVRVNNEKSEKSLP</sequence>
<proteinExistence type="predicted"/>
<reference evidence="3" key="1">
    <citation type="journal article" date="2019" name="Int. J. Syst. Evol. Microbiol.">
        <title>The Global Catalogue of Microorganisms (GCM) 10K type strain sequencing project: providing services to taxonomists for standard genome sequencing and annotation.</title>
        <authorList>
            <consortium name="The Broad Institute Genomics Platform"/>
            <consortium name="The Broad Institute Genome Sequencing Center for Infectious Disease"/>
            <person name="Wu L."/>
            <person name="Ma J."/>
        </authorList>
    </citation>
    <scope>NUCLEOTIDE SEQUENCE [LARGE SCALE GENOMIC DNA]</scope>
    <source>
        <strain evidence="3">JCM 18401</strain>
    </source>
</reference>
<dbReference type="Proteomes" id="UP001499988">
    <property type="component" value="Unassembled WGS sequence"/>
</dbReference>